<sequence length="31" mass="3843">MQRPNSKYLLISRNFIFFNLTNQFLLYFLSL</sequence>
<protein>
    <submittedName>
        <fullName evidence="1">Uncharacterized protein</fullName>
    </submittedName>
</protein>
<evidence type="ECO:0000313" key="1">
    <source>
        <dbReference type="EMBL" id="DAD71155.1"/>
    </source>
</evidence>
<accession>A0A8S5LMP2</accession>
<name>A0A8S5LMP2_9CAUD</name>
<organism evidence="1">
    <name type="scientific">Podoviridae sp. ctiuS14</name>
    <dbReference type="NCBI Taxonomy" id="2827620"/>
    <lineage>
        <taxon>Viruses</taxon>
        <taxon>Duplodnaviria</taxon>
        <taxon>Heunggongvirae</taxon>
        <taxon>Uroviricota</taxon>
        <taxon>Caudoviricetes</taxon>
    </lineage>
</organism>
<reference evidence="1" key="1">
    <citation type="journal article" date="2021" name="Proc. Natl. Acad. Sci. U.S.A.">
        <title>A Catalog of Tens of Thousands of Viruses from Human Metagenomes Reveals Hidden Associations with Chronic Diseases.</title>
        <authorList>
            <person name="Tisza M.J."/>
            <person name="Buck C.B."/>
        </authorList>
    </citation>
    <scope>NUCLEOTIDE SEQUENCE</scope>
    <source>
        <strain evidence="1">CtiuS14</strain>
    </source>
</reference>
<proteinExistence type="predicted"/>
<dbReference type="EMBL" id="BK015876">
    <property type="protein sequence ID" value="DAD71155.1"/>
    <property type="molecule type" value="Genomic_DNA"/>
</dbReference>